<name>A0ABP8B0V4_9ACTN</name>
<sequence>MTVKVIYAYPWDVVGDPSAPERLARLGADTVALAASYHSVRAATPFHPAHRLVEARPALYVPVRAGSWGRLVPAAPTWTAPDAFVQAADALRAAGFAVHAWTVLTHNSHLGTAHPSLTVRNAFGDRYPYALCPSHPDVVDYCRTLVREIAELGAPDGFVLEACGPLGVRHAGTHEKTDGADWTPAQLDLLSLCFCAVCVRRYPAGTRERVRAGVDTAAPSVEAALGEPAPVVRELRADLSRELQHTLRREAAGLPVTLHANPHPWAAGAFSQVSAAPGADVLVANCWDDPASGTARLRRLRALAAPGTRVGASVLALPPATLTPQALAAYRAAGADEIHVYHAGLASRSRLATIADTLRSLGSGTGHAACPNIANDMDTGAP</sequence>
<proteinExistence type="predicted"/>
<reference evidence="2" key="1">
    <citation type="journal article" date="2019" name="Int. J. Syst. Evol. Microbiol.">
        <title>The Global Catalogue of Microorganisms (GCM) 10K type strain sequencing project: providing services to taxonomists for standard genome sequencing and annotation.</title>
        <authorList>
            <consortium name="The Broad Institute Genomics Platform"/>
            <consortium name="The Broad Institute Genome Sequencing Center for Infectious Disease"/>
            <person name="Wu L."/>
            <person name="Ma J."/>
        </authorList>
    </citation>
    <scope>NUCLEOTIDE SEQUENCE [LARGE SCALE GENOMIC DNA]</scope>
    <source>
        <strain evidence="2">JCM 17388</strain>
    </source>
</reference>
<gene>
    <name evidence="1" type="ORF">GCM10022252_40590</name>
</gene>
<dbReference type="Proteomes" id="UP001501251">
    <property type="component" value="Unassembled WGS sequence"/>
</dbReference>
<dbReference type="EMBL" id="BAABAQ010000007">
    <property type="protein sequence ID" value="GAA4195172.1"/>
    <property type="molecule type" value="Genomic_DNA"/>
</dbReference>
<dbReference type="Gene3D" id="3.20.20.80">
    <property type="entry name" value="Glycosidases"/>
    <property type="match status" value="1"/>
</dbReference>
<dbReference type="RefSeq" id="WP_344919526.1">
    <property type="nucleotide sequence ID" value="NZ_BAABAQ010000007.1"/>
</dbReference>
<keyword evidence="2" id="KW-1185">Reference proteome</keyword>
<protein>
    <recommendedName>
        <fullName evidence="3">Alanine-rich protein</fullName>
    </recommendedName>
</protein>
<evidence type="ECO:0000313" key="1">
    <source>
        <dbReference type="EMBL" id="GAA4195172.1"/>
    </source>
</evidence>
<comment type="caution">
    <text evidence="1">The sequence shown here is derived from an EMBL/GenBank/DDBJ whole genome shotgun (WGS) entry which is preliminary data.</text>
</comment>
<organism evidence="1 2">
    <name type="scientific">Streptosporangium oxazolinicum</name>
    <dbReference type="NCBI Taxonomy" id="909287"/>
    <lineage>
        <taxon>Bacteria</taxon>
        <taxon>Bacillati</taxon>
        <taxon>Actinomycetota</taxon>
        <taxon>Actinomycetes</taxon>
        <taxon>Streptosporangiales</taxon>
        <taxon>Streptosporangiaceae</taxon>
        <taxon>Streptosporangium</taxon>
    </lineage>
</organism>
<evidence type="ECO:0000313" key="2">
    <source>
        <dbReference type="Proteomes" id="UP001501251"/>
    </source>
</evidence>
<evidence type="ECO:0008006" key="3">
    <source>
        <dbReference type="Google" id="ProtNLM"/>
    </source>
</evidence>
<accession>A0ABP8B0V4</accession>